<dbReference type="EMBL" id="ANOF01000111">
    <property type="protein sequence ID" value="EMI25874.1"/>
    <property type="molecule type" value="Genomic_DNA"/>
</dbReference>
<comment type="caution">
    <text evidence="1">The sequence shown here is derived from an EMBL/GenBank/DDBJ whole genome shotgun (WGS) entry which is preliminary data.</text>
</comment>
<accession>M5SI58</accession>
<proteinExistence type="predicted"/>
<dbReference type="AlphaFoldDB" id="M5SI58"/>
<gene>
    <name evidence="1" type="ORF">RESH_03495</name>
</gene>
<dbReference type="PATRIC" id="fig|1263868.3.peg.3769"/>
<sequence length="50" mass="5681">MRRRKRTIEIPAVSGIREFAGWRGIRRVMDGFEGNSWSFVAGCPRARGGE</sequence>
<name>M5SI58_9BACT</name>
<dbReference type="Proteomes" id="UP000011996">
    <property type="component" value="Unassembled WGS sequence"/>
</dbReference>
<evidence type="ECO:0000313" key="2">
    <source>
        <dbReference type="Proteomes" id="UP000011996"/>
    </source>
</evidence>
<reference evidence="1 2" key="1">
    <citation type="journal article" date="2013" name="Mar. Genomics">
        <title>Expression of sulfatases in Rhodopirellula baltica and the diversity of sulfatases in the genus Rhodopirellula.</title>
        <authorList>
            <person name="Wegner C.E."/>
            <person name="Richter-Heitmann T."/>
            <person name="Klindworth A."/>
            <person name="Klockow C."/>
            <person name="Richter M."/>
            <person name="Achstetter T."/>
            <person name="Glockner F.O."/>
            <person name="Harder J."/>
        </authorList>
    </citation>
    <scope>NUCLEOTIDE SEQUENCE [LARGE SCALE GENOMIC DNA]</scope>
    <source>
        <strain evidence="1 2">SH398</strain>
    </source>
</reference>
<organism evidence="1 2">
    <name type="scientific">Rhodopirellula europaea SH398</name>
    <dbReference type="NCBI Taxonomy" id="1263868"/>
    <lineage>
        <taxon>Bacteria</taxon>
        <taxon>Pseudomonadati</taxon>
        <taxon>Planctomycetota</taxon>
        <taxon>Planctomycetia</taxon>
        <taxon>Pirellulales</taxon>
        <taxon>Pirellulaceae</taxon>
        <taxon>Rhodopirellula</taxon>
    </lineage>
</organism>
<protein>
    <submittedName>
        <fullName evidence="1">Uncharacterized protein</fullName>
    </submittedName>
</protein>
<evidence type="ECO:0000313" key="1">
    <source>
        <dbReference type="EMBL" id="EMI25874.1"/>
    </source>
</evidence>